<accession>A0A4Y7RPF4</accession>
<dbReference type="GO" id="GO:0005886">
    <property type="term" value="C:plasma membrane"/>
    <property type="evidence" value="ECO:0007669"/>
    <property type="project" value="UniProtKB-SubCell"/>
</dbReference>
<dbReference type="InterPro" id="IPR050367">
    <property type="entry name" value="APC_superfamily"/>
</dbReference>
<dbReference type="EMBL" id="QFFZ01000023">
    <property type="protein sequence ID" value="TEB10620.1"/>
    <property type="molecule type" value="Genomic_DNA"/>
</dbReference>
<feature type="transmembrane region" description="Helical" evidence="7">
    <location>
        <begin position="405"/>
        <end position="424"/>
    </location>
</feature>
<evidence type="ECO:0000256" key="4">
    <source>
        <dbReference type="ARBA" id="ARBA00022989"/>
    </source>
</evidence>
<feature type="transmembrane region" description="Helical" evidence="7">
    <location>
        <begin position="149"/>
        <end position="166"/>
    </location>
</feature>
<feature type="compositionally biased region" description="Basic residues" evidence="6">
    <location>
        <begin position="432"/>
        <end position="443"/>
    </location>
</feature>
<dbReference type="InterPro" id="IPR002293">
    <property type="entry name" value="AA/rel_permease1"/>
</dbReference>
<sequence>MQLKRVLTLRTVVATSAGLTLASSSFVAAVLVANYVLGDTAWIAILIGGALCFLAAACFSELNGLLPTAAGIRLYFSRAFNDQVSLVISLLYMLIVVIGVVGVESFILSQVLSEAFPAIPPYLWIVVMLLLVTGMNLRGIKMAGVFQDVVTYSLIAVMLFIGFFALYKVGFKLNAPLSPGGATGMIQAVAVGVFLFVGFEWVTPLVEEVTQVKQISRGMMIALGILSVVYAVFTVAMTAVVPKATLVASPAPQLVLARTVLGDLGASVMILVILATSLKTFNAGIISVSRFMYASAREHVLPAVFSKISMRFFTPYVAIITLFFIGLLAAALTMLTGNYVVLVGLAAAMESIVYTLAGLAVISLRRKMSDRERPYLIKGGYLVPLLTALVFTLLAVAVLASDISALLYIAAAFVVVLVYVNTAVPRLKKKYEARKPAARRRPARAPEGLESK</sequence>
<evidence type="ECO:0000256" key="3">
    <source>
        <dbReference type="ARBA" id="ARBA00022692"/>
    </source>
</evidence>
<feature type="transmembrane region" description="Helical" evidence="7">
    <location>
        <begin position="12"/>
        <end position="36"/>
    </location>
</feature>
<dbReference type="PANTHER" id="PTHR42770:SF7">
    <property type="entry name" value="MEMBRANE PROTEIN"/>
    <property type="match status" value="1"/>
</dbReference>
<evidence type="ECO:0000256" key="6">
    <source>
        <dbReference type="SAM" id="MobiDB-lite"/>
    </source>
</evidence>
<keyword evidence="2" id="KW-1003">Cell membrane</keyword>
<dbReference type="PANTHER" id="PTHR42770">
    <property type="entry name" value="AMINO ACID TRANSPORTER-RELATED"/>
    <property type="match status" value="1"/>
</dbReference>
<dbReference type="Pfam" id="PF13520">
    <property type="entry name" value="AA_permease_2"/>
    <property type="match status" value="1"/>
</dbReference>
<keyword evidence="5 7" id="KW-0472">Membrane</keyword>
<dbReference type="PIRSF" id="PIRSF006060">
    <property type="entry name" value="AA_transporter"/>
    <property type="match status" value="1"/>
</dbReference>
<feature type="transmembrane region" description="Helical" evidence="7">
    <location>
        <begin position="86"/>
        <end position="107"/>
    </location>
</feature>
<feature type="transmembrane region" description="Helical" evidence="7">
    <location>
        <begin position="268"/>
        <end position="293"/>
    </location>
</feature>
<evidence type="ECO:0000256" key="7">
    <source>
        <dbReference type="SAM" id="Phobius"/>
    </source>
</evidence>
<comment type="subcellular location">
    <subcellularLocation>
        <location evidence="1">Cell membrane</location>
        <topology evidence="1">Multi-pass membrane protein</topology>
    </subcellularLocation>
</comment>
<feature type="transmembrane region" description="Helical" evidence="7">
    <location>
        <begin position="42"/>
        <end position="66"/>
    </location>
</feature>
<feature type="transmembrane region" description="Helical" evidence="7">
    <location>
        <begin position="376"/>
        <end position="399"/>
    </location>
</feature>
<proteinExistence type="predicted"/>
<dbReference type="AlphaFoldDB" id="A0A4Y7RPF4"/>
<dbReference type="Gene3D" id="1.20.1740.10">
    <property type="entry name" value="Amino acid/polyamine transporter I"/>
    <property type="match status" value="1"/>
</dbReference>
<organism evidence="8 9">
    <name type="scientific">Pelotomaculum propionicicum</name>
    <dbReference type="NCBI Taxonomy" id="258475"/>
    <lineage>
        <taxon>Bacteria</taxon>
        <taxon>Bacillati</taxon>
        <taxon>Bacillota</taxon>
        <taxon>Clostridia</taxon>
        <taxon>Eubacteriales</taxon>
        <taxon>Desulfotomaculaceae</taxon>
        <taxon>Pelotomaculum</taxon>
    </lineage>
</organism>
<evidence type="ECO:0000313" key="8">
    <source>
        <dbReference type="EMBL" id="TEB10620.1"/>
    </source>
</evidence>
<evidence type="ECO:0000256" key="5">
    <source>
        <dbReference type="ARBA" id="ARBA00023136"/>
    </source>
</evidence>
<gene>
    <name evidence="8" type="primary">yhdG</name>
    <name evidence="8" type="ORF">Pmgp_02200</name>
</gene>
<feature type="transmembrane region" description="Helical" evidence="7">
    <location>
        <begin position="339"/>
        <end position="364"/>
    </location>
</feature>
<keyword evidence="3 7" id="KW-0812">Transmembrane</keyword>
<dbReference type="OrthoDB" id="3181223at2"/>
<comment type="caution">
    <text evidence="8">The sequence shown here is derived from an EMBL/GenBank/DDBJ whole genome shotgun (WGS) entry which is preliminary data.</text>
</comment>
<keyword evidence="4 7" id="KW-1133">Transmembrane helix</keyword>
<feature type="transmembrane region" description="Helical" evidence="7">
    <location>
        <begin position="186"/>
        <end position="206"/>
    </location>
</feature>
<protein>
    <submittedName>
        <fullName evidence="8">Putative amino acid permease YhdG</fullName>
    </submittedName>
</protein>
<reference evidence="8 9" key="1">
    <citation type="journal article" date="2018" name="Environ. Microbiol.">
        <title>Novel energy conservation strategies and behaviour of Pelotomaculum schinkii driving syntrophic propionate catabolism.</title>
        <authorList>
            <person name="Hidalgo-Ahumada C.A.P."/>
            <person name="Nobu M.K."/>
            <person name="Narihiro T."/>
            <person name="Tamaki H."/>
            <person name="Liu W.T."/>
            <person name="Kamagata Y."/>
            <person name="Stams A.J.M."/>
            <person name="Imachi H."/>
            <person name="Sousa D.Z."/>
        </authorList>
    </citation>
    <scope>NUCLEOTIDE SEQUENCE [LARGE SCALE GENOMIC DNA]</scope>
    <source>
        <strain evidence="8 9">MGP</strain>
    </source>
</reference>
<feature type="transmembrane region" description="Helical" evidence="7">
    <location>
        <begin position="119"/>
        <end position="137"/>
    </location>
</feature>
<evidence type="ECO:0000313" key="9">
    <source>
        <dbReference type="Proteomes" id="UP000297597"/>
    </source>
</evidence>
<keyword evidence="9" id="KW-1185">Reference proteome</keyword>
<feature type="region of interest" description="Disordered" evidence="6">
    <location>
        <begin position="432"/>
        <end position="452"/>
    </location>
</feature>
<dbReference type="GO" id="GO:0022857">
    <property type="term" value="F:transmembrane transporter activity"/>
    <property type="evidence" value="ECO:0007669"/>
    <property type="project" value="InterPro"/>
</dbReference>
<name>A0A4Y7RPF4_9FIRM</name>
<evidence type="ECO:0000256" key="2">
    <source>
        <dbReference type="ARBA" id="ARBA00022475"/>
    </source>
</evidence>
<feature type="transmembrane region" description="Helical" evidence="7">
    <location>
        <begin position="218"/>
        <end position="241"/>
    </location>
</feature>
<feature type="transmembrane region" description="Helical" evidence="7">
    <location>
        <begin position="313"/>
        <end position="333"/>
    </location>
</feature>
<evidence type="ECO:0000256" key="1">
    <source>
        <dbReference type="ARBA" id="ARBA00004651"/>
    </source>
</evidence>
<dbReference type="Proteomes" id="UP000297597">
    <property type="component" value="Unassembled WGS sequence"/>
</dbReference>
<dbReference type="RefSeq" id="WP_134214032.1">
    <property type="nucleotide sequence ID" value="NZ_QFFZ01000023.1"/>
</dbReference>